<evidence type="ECO:0000313" key="1">
    <source>
        <dbReference type="EMBL" id="MCF3945632.1"/>
    </source>
</evidence>
<comment type="caution">
    <text evidence="1">The sequence shown here is derived from an EMBL/GenBank/DDBJ whole genome shotgun (WGS) entry which is preliminary data.</text>
</comment>
<protein>
    <recommendedName>
        <fullName evidence="3">Lipoprotein</fullName>
    </recommendedName>
</protein>
<evidence type="ECO:0000313" key="2">
    <source>
        <dbReference type="Proteomes" id="UP001521209"/>
    </source>
</evidence>
<dbReference type="RefSeq" id="WP_235702869.1">
    <property type="nucleotide sequence ID" value="NZ_JAKGBZ010000003.1"/>
</dbReference>
<organism evidence="1 2">
    <name type="scientific">Acidiphilium iwatense</name>
    <dbReference type="NCBI Taxonomy" id="768198"/>
    <lineage>
        <taxon>Bacteria</taxon>
        <taxon>Pseudomonadati</taxon>
        <taxon>Pseudomonadota</taxon>
        <taxon>Alphaproteobacteria</taxon>
        <taxon>Acetobacterales</taxon>
        <taxon>Acidocellaceae</taxon>
        <taxon>Acidiphilium</taxon>
    </lineage>
</organism>
<reference evidence="1 2" key="1">
    <citation type="submission" date="2022-01" db="EMBL/GenBank/DDBJ databases">
        <authorList>
            <person name="Won M."/>
            <person name="Kim S.-J."/>
            <person name="Kwon S.-W."/>
        </authorList>
    </citation>
    <scope>NUCLEOTIDE SEQUENCE [LARGE SCALE GENOMIC DNA]</scope>
    <source>
        <strain evidence="1 2">KCTC 23505</strain>
    </source>
</reference>
<sequence length="150" mass="16410">MPRGGASILMRENEPCFGEQIMRTILRTMPLAALVLAGCATGPSLSERMSAYVGRPESILVKQLGVPNRRIRVAGVTYFAYVHQHFHYTSGSYGFGMGPIFDADDDDDAFFGPAFGGGFPARAYTDTCVVTFTLKDKIVQSYTMRGNACY</sequence>
<keyword evidence="2" id="KW-1185">Reference proteome</keyword>
<proteinExistence type="predicted"/>
<gene>
    <name evidence="1" type="ORF">L2A60_02895</name>
</gene>
<dbReference type="EMBL" id="JAKGBZ010000003">
    <property type="protein sequence ID" value="MCF3945632.1"/>
    <property type="molecule type" value="Genomic_DNA"/>
</dbReference>
<dbReference type="Proteomes" id="UP001521209">
    <property type="component" value="Unassembled WGS sequence"/>
</dbReference>
<accession>A0ABS9DSF1</accession>
<name>A0ABS9DSF1_9PROT</name>
<evidence type="ECO:0008006" key="3">
    <source>
        <dbReference type="Google" id="ProtNLM"/>
    </source>
</evidence>